<feature type="transmembrane region" description="Helical" evidence="9">
    <location>
        <begin position="301"/>
        <end position="321"/>
    </location>
</feature>
<keyword evidence="3" id="KW-0997">Cell inner membrane</keyword>
<dbReference type="InterPro" id="IPR004673">
    <property type="entry name" value="L-rhamnose-proton_sym_RhaT"/>
</dbReference>
<keyword evidence="8 9" id="KW-0472">Membrane</keyword>
<evidence type="ECO:0000313" key="10">
    <source>
        <dbReference type="EMBL" id="QEC70802.1"/>
    </source>
</evidence>
<keyword evidence="4" id="KW-0762">Sugar transport</keyword>
<organism evidence="10 11">
    <name type="scientific">Arachidicoccus ginsenosidivorans</name>
    <dbReference type="NCBI Taxonomy" id="496057"/>
    <lineage>
        <taxon>Bacteria</taxon>
        <taxon>Pseudomonadati</taxon>
        <taxon>Bacteroidota</taxon>
        <taxon>Chitinophagia</taxon>
        <taxon>Chitinophagales</taxon>
        <taxon>Chitinophagaceae</taxon>
        <taxon>Arachidicoccus</taxon>
    </lineage>
</organism>
<proteinExistence type="predicted"/>
<dbReference type="AlphaFoldDB" id="A0A5B8VIN5"/>
<feature type="transmembrane region" description="Helical" evidence="9">
    <location>
        <begin position="101"/>
        <end position="122"/>
    </location>
</feature>
<sequence length="355" mass="39040">MMVPNPIEGIGLHAVGATAASTCYLPYHKTTNWSWVSYWLIQSLFAWILTPLVLALLTVPDFFGIIQHAPTKVLWLTFLFGGIYGFGGMSFGFATRYIGYSLTYAISIGISAVLGTILPLMMHGTIGDYFQQPGGHIIAFGMLVAIVGVSLCGWAGFKKEQEIKQNTPVSAPIRFNMRTGLLLAITAGILSGIFNIALELGQPISDIAAQKGAGIFEGNAKLIIATSGCFVVNFIWFSLLALKEKRFKEFSQKHYKTPKDSPRPSKALFKNLLWSSLGGILWCMQFFFYGLGHVKMGKLQFASWVIHMSMLIFFSFLVGIAMKEWKSVSKSTYGILITALVTLAISFVIMSYAGM</sequence>
<dbReference type="Proteomes" id="UP000321291">
    <property type="component" value="Chromosome"/>
</dbReference>
<dbReference type="RefSeq" id="WP_146780062.1">
    <property type="nucleotide sequence ID" value="NZ_CP042434.1"/>
</dbReference>
<dbReference type="Pfam" id="PF06379">
    <property type="entry name" value="RhaT"/>
    <property type="match status" value="1"/>
</dbReference>
<evidence type="ECO:0000256" key="7">
    <source>
        <dbReference type="ARBA" id="ARBA00022989"/>
    </source>
</evidence>
<dbReference type="EMBL" id="CP042434">
    <property type="protein sequence ID" value="QEC70802.1"/>
    <property type="molecule type" value="Genomic_DNA"/>
</dbReference>
<dbReference type="GO" id="GO:0016020">
    <property type="term" value="C:membrane"/>
    <property type="evidence" value="ECO:0007669"/>
    <property type="project" value="InterPro"/>
</dbReference>
<evidence type="ECO:0000256" key="2">
    <source>
        <dbReference type="ARBA" id="ARBA00022475"/>
    </source>
</evidence>
<evidence type="ECO:0000256" key="4">
    <source>
        <dbReference type="ARBA" id="ARBA00022597"/>
    </source>
</evidence>
<keyword evidence="7 9" id="KW-1133">Transmembrane helix</keyword>
<feature type="transmembrane region" description="Helical" evidence="9">
    <location>
        <begin position="134"/>
        <end position="157"/>
    </location>
</feature>
<evidence type="ECO:0000256" key="3">
    <source>
        <dbReference type="ARBA" id="ARBA00022519"/>
    </source>
</evidence>
<keyword evidence="11" id="KW-1185">Reference proteome</keyword>
<feature type="transmembrane region" description="Helical" evidence="9">
    <location>
        <begin position="73"/>
        <end position="94"/>
    </location>
</feature>
<feature type="transmembrane region" description="Helical" evidence="9">
    <location>
        <begin position="44"/>
        <end position="67"/>
    </location>
</feature>
<evidence type="ECO:0000256" key="8">
    <source>
        <dbReference type="ARBA" id="ARBA00023136"/>
    </source>
</evidence>
<dbReference type="GO" id="GO:0015153">
    <property type="term" value="F:rhamnose transmembrane transporter activity"/>
    <property type="evidence" value="ECO:0007669"/>
    <property type="project" value="InterPro"/>
</dbReference>
<feature type="transmembrane region" description="Helical" evidence="9">
    <location>
        <begin position="272"/>
        <end position="289"/>
    </location>
</feature>
<dbReference type="OrthoDB" id="9790043at2"/>
<evidence type="ECO:0000313" key="11">
    <source>
        <dbReference type="Proteomes" id="UP000321291"/>
    </source>
</evidence>
<dbReference type="GO" id="GO:0015293">
    <property type="term" value="F:symporter activity"/>
    <property type="evidence" value="ECO:0007669"/>
    <property type="project" value="UniProtKB-KW"/>
</dbReference>
<evidence type="ECO:0000256" key="1">
    <source>
        <dbReference type="ARBA" id="ARBA00022448"/>
    </source>
</evidence>
<feature type="transmembrane region" description="Helical" evidence="9">
    <location>
        <begin position="333"/>
        <end position="353"/>
    </location>
</feature>
<dbReference type="KEGG" id="agi:FSB73_02985"/>
<keyword evidence="1" id="KW-0813">Transport</keyword>
<evidence type="ECO:0000256" key="9">
    <source>
        <dbReference type="SAM" id="Phobius"/>
    </source>
</evidence>
<feature type="transmembrane region" description="Helical" evidence="9">
    <location>
        <begin position="222"/>
        <end position="242"/>
    </location>
</feature>
<keyword evidence="6" id="KW-0769">Symport</keyword>
<evidence type="ECO:0000256" key="5">
    <source>
        <dbReference type="ARBA" id="ARBA00022692"/>
    </source>
</evidence>
<feature type="transmembrane region" description="Helical" evidence="9">
    <location>
        <begin position="178"/>
        <end position="198"/>
    </location>
</feature>
<reference evidence="10 11" key="1">
    <citation type="journal article" date="2017" name="Int. J. Syst. Evol. Microbiol.">
        <title>Arachidicoccus ginsenosidivorans sp. nov., with ginsenoside-converting activity isolated from ginseng cultivating soil.</title>
        <authorList>
            <person name="Siddiqi M.Z."/>
            <person name="Aslam Z."/>
            <person name="Im W.T."/>
        </authorList>
    </citation>
    <scope>NUCLEOTIDE SEQUENCE [LARGE SCALE GENOMIC DNA]</scope>
    <source>
        <strain evidence="10 11">Gsoil 809</strain>
    </source>
</reference>
<keyword evidence="5 9" id="KW-0812">Transmembrane</keyword>
<protein>
    <submittedName>
        <fullName evidence="10">Rhamnose:proton symporter</fullName>
    </submittedName>
</protein>
<name>A0A5B8VIN5_9BACT</name>
<evidence type="ECO:0000256" key="6">
    <source>
        <dbReference type="ARBA" id="ARBA00022847"/>
    </source>
</evidence>
<gene>
    <name evidence="10" type="ORF">FSB73_02985</name>
</gene>
<accession>A0A5B8VIN5</accession>
<keyword evidence="2" id="KW-1003">Cell membrane</keyword>